<dbReference type="PANTHER" id="PTHR21255">
    <property type="entry name" value="T-COMPLEX-ASSOCIATED-TESTIS-EXPRESSED 1/ DYNEIN LIGHT CHAIN"/>
    <property type="match status" value="1"/>
</dbReference>
<sequence>MNANENTETLSTCPPSLFVVVAVEAFVRMRTGRRFPLNGEVFSGVRLYKIIVTVTIGERYMQGLKAISQFLWDPEKDSYATHVYDASPSLVAVGTIYAIYFD</sequence>
<dbReference type="GO" id="GO:0007018">
    <property type="term" value="P:microtubule-based movement"/>
    <property type="evidence" value="ECO:0007669"/>
    <property type="project" value="TreeGrafter"/>
</dbReference>
<protein>
    <submittedName>
        <fullName evidence="2">AGAP005171-PA-like protein</fullName>
    </submittedName>
</protein>
<dbReference type="CDD" id="cd21451">
    <property type="entry name" value="DLC-like_TCTEX1D"/>
    <property type="match status" value="1"/>
</dbReference>
<dbReference type="EMBL" id="KE525275">
    <property type="protein sequence ID" value="KFB44358.1"/>
    <property type="molecule type" value="Genomic_DNA"/>
</dbReference>
<evidence type="ECO:0000313" key="4">
    <source>
        <dbReference type="Proteomes" id="UP000030765"/>
    </source>
</evidence>
<dbReference type="Proteomes" id="UP000030765">
    <property type="component" value="Unassembled WGS sequence"/>
</dbReference>
<dbReference type="GO" id="GO:0005737">
    <property type="term" value="C:cytoplasm"/>
    <property type="evidence" value="ECO:0007669"/>
    <property type="project" value="TreeGrafter"/>
</dbReference>
<dbReference type="GO" id="GO:0005868">
    <property type="term" value="C:cytoplasmic dynein complex"/>
    <property type="evidence" value="ECO:0007669"/>
    <property type="project" value="TreeGrafter"/>
</dbReference>
<dbReference type="VEuPathDB" id="VectorBase:ASIC012298"/>
<evidence type="ECO:0000313" key="3">
    <source>
        <dbReference type="EnsemblMetazoa" id="ASIC012298-PA"/>
    </source>
</evidence>
<dbReference type="Pfam" id="PF03645">
    <property type="entry name" value="Tctex-1"/>
    <property type="match status" value="1"/>
</dbReference>
<dbReference type="GO" id="GO:0045505">
    <property type="term" value="F:dynein intermediate chain binding"/>
    <property type="evidence" value="ECO:0007669"/>
    <property type="project" value="TreeGrafter"/>
</dbReference>
<comment type="similarity">
    <text evidence="1">Belongs to the dynein light chain Tctex-type family.</text>
</comment>
<keyword evidence="4" id="KW-1185">Reference proteome</keyword>
<dbReference type="Gene3D" id="3.30.1140.40">
    <property type="entry name" value="Tctex-1"/>
    <property type="match status" value="1"/>
</dbReference>
<dbReference type="EnsemblMetazoa" id="ASIC012298-RA">
    <property type="protein sequence ID" value="ASIC012298-PA"/>
    <property type="gene ID" value="ASIC012298"/>
</dbReference>
<accession>A0A084W2B4</accession>
<gene>
    <name evidence="2" type="ORF">ZHAS_00012298</name>
</gene>
<reference evidence="3" key="2">
    <citation type="submission" date="2020-05" db="UniProtKB">
        <authorList>
            <consortium name="EnsemblMetazoa"/>
        </authorList>
    </citation>
    <scope>IDENTIFICATION</scope>
</reference>
<dbReference type="OrthoDB" id="10248487at2759"/>
<organism evidence="3 4">
    <name type="scientific">Anopheles sinensis</name>
    <name type="common">Mosquito</name>
    <dbReference type="NCBI Taxonomy" id="74873"/>
    <lineage>
        <taxon>Eukaryota</taxon>
        <taxon>Metazoa</taxon>
        <taxon>Ecdysozoa</taxon>
        <taxon>Arthropoda</taxon>
        <taxon>Hexapoda</taxon>
        <taxon>Insecta</taxon>
        <taxon>Pterygota</taxon>
        <taxon>Neoptera</taxon>
        <taxon>Endopterygota</taxon>
        <taxon>Diptera</taxon>
        <taxon>Nematocera</taxon>
        <taxon>Culicoidea</taxon>
        <taxon>Culicidae</taxon>
        <taxon>Anophelinae</taxon>
        <taxon>Anopheles</taxon>
    </lineage>
</organism>
<dbReference type="InterPro" id="IPR038586">
    <property type="entry name" value="Tctex-1-like_sf"/>
</dbReference>
<dbReference type="PANTHER" id="PTHR21255:SF69">
    <property type="entry name" value="AT23443P"/>
    <property type="match status" value="1"/>
</dbReference>
<dbReference type="InterPro" id="IPR005334">
    <property type="entry name" value="Tctex-1-like"/>
</dbReference>
<name>A0A084W2B4_ANOSI</name>
<evidence type="ECO:0000256" key="1">
    <source>
        <dbReference type="ARBA" id="ARBA00005361"/>
    </source>
</evidence>
<evidence type="ECO:0000313" key="2">
    <source>
        <dbReference type="EMBL" id="KFB44358.1"/>
    </source>
</evidence>
<proteinExistence type="inferred from homology"/>
<dbReference type="AlphaFoldDB" id="A0A084W2B4"/>
<dbReference type="STRING" id="74873.A0A084W2B4"/>
<dbReference type="EMBL" id="ATLV01019587">
    <property type="status" value="NOT_ANNOTATED_CDS"/>
    <property type="molecule type" value="Genomic_DNA"/>
</dbReference>
<reference evidence="2 4" key="1">
    <citation type="journal article" date="2014" name="BMC Genomics">
        <title>Genome sequence of Anopheles sinensis provides insight into genetics basis of mosquito competence for malaria parasites.</title>
        <authorList>
            <person name="Zhou D."/>
            <person name="Zhang D."/>
            <person name="Ding G."/>
            <person name="Shi L."/>
            <person name="Hou Q."/>
            <person name="Ye Y."/>
            <person name="Xu Y."/>
            <person name="Zhou H."/>
            <person name="Xiong C."/>
            <person name="Li S."/>
            <person name="Yu J."/>
            <person name="Hong S."/>
            <person name="Yu X."/>
            <person name="Zou P."/>
            <person name="Chen C."/>
            <person name="Chang X."/>
            <person name="Wang W."/>
            <person name="Lv Y."/>
            <person name="Sun Y."/>
            <person name="Ma L."/>
            <person name="Shen B."/>
            <person name="Zhu C."/>
        </authorList>
    </citation>
    <scope>NUCLEOTIDE SEQUENCE [LARGE SCALE GENOMIC DNA]</scope>
</reference>
<dbReference type="VEuPathDB" id="VectorBase:ASIS000333"/>